<sequence>MEEKAGPSGSRSKSKQFTTKRGLIEDEKLSCDEFPRPRGPMKKCVGKKSPKFQPAKNISSKVVRTKTPSHGRKRVSPKVAIAKKRVEKKNYNPNATVKQAEATSGNSWWKSWFCKNQDDEPVFQEVHKEAMTQRAVKPKTDWKVWSSREMTDCSTQTDLRVKKPKRSGT</sequence>
<evidence type="ECO:0000256" key="1">
    <source>
        <dbReference type="SAM" id="MobiDB-lite"/>
    </source>
</evidence>
<feature type="compositionally biased region" description="Polar residues" evidence="1">
    <location>
        <begin position="9"/>
        <end position="19"/>
    </location>
</feature>
<dbReference type="AlphaFoldDB" id="A0A9Q0BTE6"/>
<dbReference type="EMBL" id="JAMKOV010000002">
    <property type="protein sequence ID" value="KAI8043144.1"/>
    <property type="molecule type" value="Genomic_DNA"/>
</dbReference>
<feature type="region of interest" description="Disordered" evidence="1">
    <location>
        <begin position="1"/>
        <end position="77"/>
    </location>
</feature>
<gene>
    <name evidence="2" type="ORF">M5D96_004471</name>
</gene>
<reference evidence="2" key="1">
    <citation type="journal article" date="2023" name="Genome Biol. Evol.">
        <title>Long-read-based Genome Assembly of Drosophila gunungcola Reveals Fewer Chemosensory Genes in Flower-breeding Species.</title>
        <authorList>
            <person name="Negi A."/>
            <person name="Liao B.Y."/>
            <person name="Yeh S.D."/>
        </authorList>
    </citation>
    <scope>NUCLEOTIDE SEQUENCE</scope>
    <source>
        <strain evidence="2">Sukarami</strain>
    </source>
</reference>
<feature type="compositionally biased region" description="Basic residues" evidence="1">
    <location>
        <begin position="39"/>
        <end position="50"/>
    </location>
</feature>
<name>A0A9Q0BTE6_9MUSC</name>
<keyword evidence="3" id="KW-1185">Reference proteome</keyword>
<feature type="compositionally biased region" description="Basic and acidic residues" evidence="1">
    <location>
        <begin position="22"/>
        <end position="36"/>
    </location>
</feature>
<accession>A0A9Q0BTE6</accession>
<evidence type="ECO:0000313" key="3">
    <source>
        <dbReference type="Proteomes" id="UP001059596"/>
    </source>
</evidence>
<organism evidence="2 3">
    <name type="scientific">Drosophila gunungcola</name>
    <name type="common">fruit fly</name>
    <dbReference type="NCBI Taxonomy" id="103775"/>
    <lineage>
        <taxon>Eukaryota</taxon>
        <taxon>Metazoa</taxon>
        <taxon>Ecdysozoa</taxon>
        <taxon>Arthropoda</taxon>
        <taxon>Hexapoda</taxon>
        <taxon>Insecta</taxon>
        <taxon>Pterygota</taxon>
        <taxon>Neoptera</taxon>
        <taxon>Endopterygota</taxon>
        <taxon>Diptera</taxon>
        <taxon>Brachycera</taxon>
        <taxon>Muscomorpha</taxon>
        <taxon>Ephydroidea</taxon>
        <taxon>Drosophilidae</taxon>
        <taxon>Drosophila</taxon>
        <taxon>Sophophora</taxon>
    </lineage>
</organism>
<proteinExistence type="predicted"/>
<evidence type="ECO:0000313" key="2">
    <source>
        <dbReference type="EMBL" id="KAI8043144.1"/>
    </source>
</evidence>
<dbReference type="Proteomes" id="UP001059596">
    <property type="component" value="Unassembled WGS sequence"/>
</dbReference>
<protein>
    <submittedName>
        <fullName evidence="2">Uncharacterized protein</fullName>
    </submittedName>
</protein>
<comment type="caution">
    <text evidence="2">The sequence shown here is derived from an EMBL/GenBank/DDBJ whole genome shotgun (WGS) entry which is preliminary data.</text>
</comment>
<feature type="compositionally biased region" description="Basic residues" evidence="1">
    <location>
        <begin position="63"/>
        <end position="77"/>
    </location>
</feature>